<gene>
    <name evidence="2" type="ORF">FJTKL_02099</name>
</gene>
<feature type="domain" description="EZH2 MCSS" evidence="1">
    <location>
        <begin position="66"/>
        <end position="101"/>
    </location>
</feature>
<sequence>MGSNSATNTAEMFTEAFNLLWKHTDLTLKDVLAHDETMGAAAENKKLLKDEKPDPNSKGVQQILEMVESNLLTYTILGCLHCYSHSCEHGEYDRDNQRRHYRTGNINADVEPWTNAEVALLQGLHAASAATTVGTQKEVMVGFVHSCTDISED</sequence>
<dbReference type="Proteomes" id="UP001600888">
    <property type="component" value="Unassembled WGS sequence"/>
</dbReference>
<reference evidence="2 3" key="1">
    <citation type="submission" date="2024-03" db="EMBL/GenBank/DDBJ databases">
        <title>A high-quality draft genome sequence of Diaporthe vaccinii, a causative agent of upright dieback and viscid rot disease in cranberry plants.</title>
        <authorList>
            <person name="Sarrasin M."/>
            <person name="Lang B.F."/>
            <person name="Burger G."/>
        </authorList>
    </citation>
    <scope>NUCLEOTIDE SEQUENCE [LARGE SCALE GENOMIC DNA]</scope>
    <source>
        <strain evidence="2 3">IS7</strain>
    </source>
</reference>
<evidence type="ECO:0000313" key="3">
    <source>
        <dbReference type="Proteomes" id="UP001600888"/>
    </source>
</evidence>
<keyword evidence="3" id="KW-1185">Reference proteome</keyword>
<organism evidence="2 3">
    <name type="scientific">Diaporthe vaccinii</name>
    <dbReference type="NCBI Taxonomy" id="105482"/>
    <lineage>
        <taxon>Eukaryota</taxon>
        <taxon>Fungi</taxon>
        <taxon>Dikarya</taxon>
        <taxon>Ascomycota</taxon>
        <taxon>Pezizomycotina</taxon>
        <taxon>Sordariomycetes</taxon>
        <taxon>Sordariomycetidae</taxon>
        <taxon>Diaporthales</taxon>
        <taxon>Diaporthaceae</taxon>
        <taxon>Diaporthe</taxon>
        <taxon>Diaporthe eres species complex</taxon>
    </lineage>
</organism>
<comment type="caution">
    <text evidence="2">The sequence shown here is derived from an EMBL/GenBank/DDBJ whole genome shotgun (WGS) entry which is preliminary data.</text>
</comment>
<dbReference type="InterPro" id="IPR040968">
    <property type="entry name" value="EZH2_MCSS_fung"/>
</dbReference>
<proteinExistence type="predicted"/>
<accession>A0ABR4DYZ7</accession>
<evidence type="ECO:0000259" key="1">
    <source>
        <dbReference type="Pfam" id="PF18600"/>
    </source>
</evidence>
<dbReference type="Pfam" id="PF18600">
    <property type="entry name" value="Ezh2_MCSS_fung"/>
    <property type="match status" value="1"/>
</dbReference>
<evidence type="ECO:0000313" key="2">
    <source>
        <dbReference type="EMBL" id="KAL2275388.1"/>
    </source>
</evidence>
<name>A0ABR4DYZ7_9PEZI</name>
<dbReference type="EMBL" id="JBAWTH010000135">
    <property type="protein sequence ID" value="KAL2275388.1"/>
    <property type="molecule type" value="Genomic_DNA"/>
</dbReference>
<protein>
    <recommendedName>
        <fullName evidence="1">EZH2 MCSS domain-containing protein</fullName>
    </recommendedName>
</protein>